<dbReference type="SUPFAM" id="SSF161098">
    <property type="entry name" value="MetI-like"/>
    <property type="match status" value="2"/>
</dbReference>
<name>A0A3L7A0D1_9HYPH</name>
<dbReference type="EMBL" id="RCTF01000022">
    <property type="protein sequence ID" value="RLP73577.1"/>
    <property type="molecule type" value="Genomic_DNA"/>
</dbReference>
<dbReference type="GO" id="GO:0055085">
    <property type="term" value="P:transmembrane transport"/>
    <property type="evidence" value="ECO:0007669"/>
    <property type="project" value="InterPro"/>
</dbReference>
<feature type="transmembrane region" description="Helical" evidence="7">
    <location>
        <begin position="423"/>
        <end position="446"/>
    </location>
</feature>
<dbReference type="Proteomes" id="UP000269692">
    <property type="component" value="Unassembled WGS sequence"/>
</dbReference>
<keyword evidence="10" id="KW-1185">Reference proteome</keyword>
<evidence type="ECO:0000256" key="1">
    <source>
        <dbReference type="ARBA" id="ARBA00004651"/>
    </source>
</evidence>
<dbReference type="PANTHER" id="PTHR30183">
    <property type="entry name" value="MOLYBDENUM TRANSPORT SYSTEM PERMEASE PROTEIN MODB"/>
    <property type="match status" value="1"/>
</dbReference>
<dbReference type="PANTHER" id="PTHR30183:SF2">
    <property type="entry name" value="IRON UTILIZATION PROTEIN"/>
    <property type="match status" value="1"/>
</dbReference>
<dbReference type="OrthoDB" id="9790211at2"/>
<feature type="domain" description="ABC transmembrane type-1" evidence="8">
    <location>
        <begin position="69"/>
        <end position="274"/>
    </location>
</feature>
<evidence type="ECO:0000259" key="8">
    <source>
        <dbReference type="PROSITE" id="PS50928"/>
    </source>
</evidence>
<feature type="transmembrane region" description="Helical" evidence="7">
    <location>
        <begin position="348"/>
        <end position="371"/>
    </location>
</feature>
<evidence type="ECO:0000256" key="4">
    <source>
        <dbReference type="ARBA" id="ARBA00022692"/>
    </source>
</evidence>
<keyword evidence="4 7" id="KW-0812">Transmembrane</keyword>
<comment type="similarity">
    <text evidence="7">Belongs to the binding-protein-dependent transport system permease family.</text>
</comment>
<keyword evidence="3" id="KW-1003">Cell membrane</keyword>
<evidence type="ECO:0000313" key="9">
    <source>
        <dbReference type="EMBL" id="RLP73577.1"/>
    </source>
</evidence>
<feature type="transmembrane region" description="Helical" evidence="7">
    <location>
        <begin position="257"/>
        <end position="275"/>
    </location>
</feature>
<dbReference type="GO" id="GO:0005886">
    <property type="term" value="C:plasma membrane"/>
    <property type="evidence" value="ECO:0007669"/>
    <property type="project" value="UniProtKB-SubCell"/>
</dbReference>
<feature type="transmembrane region" description="Helical" evidence="7">
    <location>
        <begin position="302"/>
        <end position="328"/>
    </location>
</feature>
<accession>A0A3L7A0D1</accession>
<evidence type="ECO:0000256" key="6">
    <source>
        <dbReference type="ARBA" id="ARBA00023136"/>
    </source>
</evidence>
<keyword evidence="2 7" id="KW-0813">Transport</keyword>
<comment type="caution">
    <text evidence="9">The sequence shown here is derived from an EMBL/GenBank/DDBJ whole genome shotgun (WGS) entry which is preliminary data.</text>
</comment>
<reference evidence="9 10" key="1">
    <citation type="submission" date="2018-10" db="EMBL/GenBank/DDBJ databases">
        <title>Xanthobacter tagetidis genome sequencing and assembly.</title>
        <authorList>
            <person name="Maclea K.S."/>
            <person name="Goen A.E."/>
            <person name="Fatima S.A."/>
        </authorList>
    </citation>
    <scope>NUCLEOTIDE SEQUENCE [LARGE SCALE GENOMIC DNA]</scope>
    <source>
        <strain evidence="9 10">ATCC 700314</strain>
    </source>
</reference>
<protein>
    <submittedName>
        <fullName evidence="9">Iron ABC transporter permease</fullName>
    </submittedName>
</protein>
<feature type="transmembrane region" description="Helical" evidence="7">
    <location>
        <begin position="107"/>
        <end position="125"/>
    </location>
</feature>
<proteinExistence type="inferred from homology"/>
<feature type="transmembrane region" description="Helical" evidence="7">
    <location>
        <begin position="484"/>
        <end position="502"/>
    </location>
</feature>
<dbReference type="Gene3D" id="1.10.3720.10">
    <property type="entry name" value="MetI-like"/>
    <property type="match status" value="2"/>
</dbReference>
<evidence type="ECO:0000313" key="10">
    <source>
        <dbReference type="Proteomes" id="UP000269692"/>
    </source>
</evidence>
<keyword evidence="5 7" id="KW-1133">Transmembrane helix</keyword>
<organism evidence="9 10">
    <name type="scientific">Xanthobacter tagetidis</name>
    <dbReference type="NCBI Taxonomy" id="60216"/>
    <lineage>
        <taxon>Bacteria</taxon>
        <taxon>Pseudomonadati</taxon>
        <taxon>Pseudomonadota</taxon>
        <taxon>Alphaproteobacteria</taxon>
        <taxon>Hyphomicrobiales</taxon>
        <taxon>Xanthobacteraceae</taxon>
        <taxon>Xanthobacter</taxon>
    </lineage>
</organism>
<dbReference type="AlphaFoldDB" id="A0A3L7A0D1"/>
<feature type="domain" description="ABC transmembrane type-1" evidence="8">
    <location>
        <begin position="347"/>
        <end position="553"/>
    </location>
</feature>
<dbReference type="Pfam" id="PF00528">
    <property type="entry name" value="BPD_transp_1"/>
    <property type="match status" value="2"/>
</dbReference>
<gene>
    <name evidence="9" type="ORF">D9R14_20155</name>
</gene>
<dbReference type="InterPro" id="IPR000515">
    <property type="entry name" value="MetI-like"/>
</dbReference>
<feature type="transmembrane region" description="Helical" evidence="7">
    <location>
        <begin position="26"/>
        <end position="49"/>
    </location>
</feature>
<feature type="transmembrane region" description="Helical" evidence="7">
    <location>
        <begin position="383"/>
        <end position="403"/>
    </location>
</feature>
<feature type="transmembrane region" description="Helical" evidence="7">
    <location>
        <begin position="202"/>
        <end position="224"/>
    </location>
</feature>
<dbReference type="PROSITE" id="PS50928">
    <property type="entry name" value="ABC_TM1"/>
    <property type="match status" value="2"/>
</dbReference>
<evidence type="ECO:0000256" key="3">
    <source>
        <dbReference type="ARBA" id="ARBA00022475"/>
    </source>
</evidence>
<keyword evidence="6 7" id="KW-0472">Membrane</keyword>
<feature type="transmembrane region" description="Helical" evidence="7">
    <location>
        <begin position="157"/>
        <end position="175"/>
    </location>
</feature>
<evidence type="ECO:0000256" key="5">
    <source>
        <dbReference type="ARBA" id="ARBA00022989"/>
    </source>
</evidence>
<dbReference type="FunFam" id="1.10.3720.10:FF:000088">
    <property type="entry name" value="Iron(III) ABC transporter, permease protein"/>
    <property type="match status" value="1"/>
</dbReference>
<dbReference type="RefSeq" id="WP_121625156.1">
    <property type="nucleotide sequence ID" value="NZ_JACIIW010000008.1"/>
</dbReference>
<dbReference type="CDD" id="cd06261">
    <property type="entry name" value="TM_PBP2"/>
    <property type="match status" value="2"/>
</dbReference>
<dbReference type="InterPro" id="IPR035906">
    <property type="entry name" value="MetI-like_sf"/>
</dbReference>
<feature type="transmembrane region" description="Helical" evidence="7">
    <location>
        <begin position="536"/>
        <end position="558"/>
    </location>
</feature>
<comment type="subcellular location">
    <subcellularLocation>
        <location evidence="1 7">Cell membrane</location>
        <topology evidence="1 7">Multi-pass membrane protein</topology>
    </subcellularLocation>
</comment>
<evidence type="ECO:0000256" key="2">
    <source>
        <dbReference type="ARBA" id="ARBA00022448"/>
    </source>
</evidence>
<sequence length="577" mass="59401">MATQALIAPRRKARLLPVIGREASSFWVWGAAAVALAVLLPLVALAAIAAEGSGDLWPHLLAYVLPSALTQTFMLLIGVGLLSCLFAIPCAWLVANCDFPGRGLFEWALLMPLAVPGYIVAYSYLDVLHPLGPVQEPLRALLGIASPRDFRLPDVRSIGGCVFVLSCVLYPYVYLSARASFLVQSAAALEVARTLGASRTKAFFKVGLPLARPAVVAGLTLVLLETLGDIGASEFLGVRTLTVSIYATWVNRSNLPGAAQIALVMLTLVLALILAERAARSTRRFVASGTARPAPPARLSGLAAAGAVLLCALPVALGFAVPVLHLAVSAVRRVAETGMSATLPREAATTAVIAIAATGLTLAAGLVVALAHRLAPSALSGGLARLASLGYAVPGTVLGIGLLSPLAGFDNMVDAALRQTFGISSGLLISGSGAALVLALAIRFLAIPIGGIEAGFAKLSPHLDMAARSLGATRGGTVTRIHLPLLRPALFTAALLVFVDAMKELPATLLLRPLGLETLATHIYAEAARGTYEDGALAALLIVLVGLGPVILLARLSASAVRGSSASRPSPSRSPHA</sequence>
<feature type="transmembrane region" description="Helical" evidence="7">
    <location>
        <begin position="69"/>
        <end position="95"/>
    </location>
</feature>
<evidence type="ECO:0000256" key="7">
    <source>
        <dbReference type="RuleBase" id="RU363032"/>
    </source>
</evidence>